<reference evidence="2 3" key="1">
    <citation type="submission" date="2016-06" db="EMBL/GenBank/DDBJ databases">
        <authorList>
            <person name="Kjaerup R.B."/>
            <person name="Dalgaard T.S."/>
            <person name="Juul-Madsen H.R."/>
        </authorList>
    </citation>
    <scope>NUCLEOTIDE SEQUENCE [LARGE SCALE GENOMIC DNA]</scope>
    <source>
        <strain evidence="2 3">DSM 16361</strain>
    </source>
</reference>
<feature type="transmembrane region" description="Helical" evidence="1">
    <location>
        <begin position="50"/>
        <end position="76"/>
    </location>
</feature>
<evidence type="ECO:0000313" key="3">
    <source>
        <dbReference type="Proteomes" id="UP000214566"/>
    </source>
</evidence>
<keyword evidence="1" id="KW-0472">Membrane</keyword>
<organism evidence="2 3">
    <name type="scientific">Thiomonas delicata</name>
    <name type="common">Thiomonas cuprina</name>
    <dbReference type="NCBI Taxonomy" id="364030"/>
    <lineage>
        <taxon>Bacteria</taxon>
        <taxon>Pseudomonadati</taxon>
        <taxon>Pseudomonadota</taxon>
        <taxon>Betaproteobacteria</taxon>
        <taxon>Burkholderiales</taxon>
        <taxon>Thiomonas</taxon>
    </lineage>
</organism>
<name>A0A238D382_THIDL</name>
<dbReference type="Proteomes" id="UP000214566">
    <property type="component" value="Unassembled WGS sequence"/>
</dbReference>
<keyword evidence="3" id="KW-1185">Reference proteome</keyword>
<sequence>MPRAVRHHRSNEEVCSAVRSFFRAFKTIAWAFLGIRKNKDRERDFESLNIVHIAVAGLISAAVFIGLLMAIIHWIVTSPTP</sequence>
<dbReference type="Pfam" id="PF11174">
    <property type="entry name" value="DUF2970"/>
    <property type="match status" value="1"/>
</dbReference>
<keyword evidence="1" id="KW-0812">Transmembrane</keyword>
<keyword evidence="1" id="KW-1133">Transmembrane helix</keyword>
<dbReference type="EMBL" id="FLMQ01000055">
    <property type="protein sequence ID" value="SBP87695.1"/>
    <property type="molecule type" value="Genomic_DNA"/>
</dbReference>
<evidence type="ECO:0000313" key="2">
    <source>
        <dbReference type="EMBL" id="SBP87695.1"/>
    </source>
</evidence>
<gene>
    <name evidence="2" type="ORF">THIARS_60408</name>
</gene>
<accession>A0A238D382</accession>
<evidence type="ECO:0000256" key="1">
    <source>
        <dbReference type="SAM" id="Phobius"/>
    </source>
</evidence>
<evidence type="ECO:0008006" key="4">
    <source>
        <dbReference type="Google" id="ProtNLM"/>
    </source>
</evidence>
<proteinExistence type="predicted"/>
<dbReference type="InterPro" id="IPR021344">
    <property type="entry name" value="DUF2970"/>
</dbReference>
<protein>
    <recommendedName>
        <fullName evidence="4">Transmembrane protein</fullName>
    </recommendedName>
</protein>
<dbReference type="AlphaFoldDB" id="A0A238D382"/>